<dbReference type="Proteomes" id="UP001328107">
    <property type="component" value="Unassembled WGS sequence"/>
</dbReference>
<evidence type="ECO:0000313" key="3">
    <source>
        <dbReference type="Proteomes" id="UP001328107"/>
    </source>
</evidence>
<sequence length="93" mass="10090">MDGIDHRSISMHHLRKQVALVGQEPVLFEGTIAENILLGTEGKTMEDVMDACRMANASNFIEGLPHGYESEVGEKGRALSGGQKQRVAIARAL</sequence>
<name>A0AAN4ZIE4_9BILA</name>
<dbReference type="GO" id="GO:0005524">
    <property type="term" value="F:ATP binding"/>
    <property type="evidence" value="ECO:0007669"/>
    <property type="project" value="InterPro"/>
</dbReference>
<comment type="caution">
    <text evidence="2">The sequence shown here is derived from an EMBL/GenBank/DDBJ whole genome shotgun (WGS) entry which is preliminary data.</text>
</comment>
<dbReference type="Pfam" id="PF00005">
    <property type="entry name" value="ABC_tran"/>
    <property type="match status" value="1"/>
</dbReference>
<dbReference type="GO" id="GO:0042626">
    <property type="term" value="F:ATPase-coupled transmembrane transporter activity"/>
    <property type="evidence" value="ECO:0007669"/>
    <property type="project" value="TreeGrafter"/>
</dbReference>
<dbReference type="SUPFAM" id="SSF52540">
    <property type="entry name" value="P-loop containing nucleoside triphosphate hydrolases"/>
    <property type="match status" value="1"/>
</dbReference>
<feature type="non-terminal residue" evidence="2">
    <location>
        <position position="93"/>
    </location>
</feature>
<dbReference type="PANTHER" id="PTHR24221">
    <property type="entry name" value="ATP-BINDING CASSETTE SUB-FAMILY B"/>
    <property type="match status" value="1"/>
</dbReference>
<protein>
    <recommendedName>
        <fullName evidence="1">ABC transporter domain-containing protein</fullName>
    </recommendedName>
</protein>
<accession>A0AAN4ZIE4</accession>
<organism evidence="2 3">
    <name type="scientific">Pristionchus mayeri</name>
    <dbReference type="NCBI Taxonomy" id="1317129"/>
    <lineage>
        <taxon>Eukaryota</taxon>
        <taxon>Metazoa</taxon>
        <taxon>Ecdysozoa</taxon>
        <taxon>Nematoda</taxon>
        <taxon>Chromadorea</taxon>
        <taxon>Rhabditida</taxon>
        <taxon>Rhabditina</taxon>
        <taxon>Diplogasteromorpha</taxon>
        <taxon>Diplogasteroidea</taxon>
        <taxon>Neodiplogasteridae</taxon>
        <taxon>Pristionchus</taxon>
    </lineage>
</organism>
<dbReference type="InterPro" id="IPR003439">
    <property type="entry name" value="ABC_transporter-like_ATP-bd"/>
</dbReference>
<dbReference type="EMBL" id="BTRK01000002">
    <property type="protein sequence ID" value="GMR39656.1"/>
    <property type="molecule type" value="Genomic_DNA"/>
</dbReference>
<dbReference type="GO" id="GO:0016020">
    <property type="term" value="C:membrane"/>
    <property type="evidence" value="ECO:0007669"/>
    <property type="project" value="TreeGrafter"/>
</dbReference>
<dbReference type="GO" id="GO:0016887">
    <property type="term" value="F:ATP hydrolysis activity"/>
    <property type="evidence" value="ECO:0007669"/>
    <property type="project" value="InterPro"/>
</dbReference>
<proteinExistence type="predicted"/>
<keyword evidence="3" id="KW-1185">Reference proteome</keyword>
<dbReference type="AlphaFoldDB" id="A0AAN4ZIE4"/>
<feature type="domain" description="ABC transporter" evidence="1">
    <location>
        <begin position="2"/>
        <end position="93"/>
    </location>
</feature>
<evidence type="ECO:0000259" key="1">
    <source>
        <dbReference type="Pfam" id="PF00005"/>
    </source>
</evidence>
<dbReference type="InterPro" id="IPR027417">
    <property type="entry name" value="P-loop_NTPase"/>
</dbReference>
<reference evidence="3" key="1">
    <citation type="submission" date="2022-10" db="EMBL/GenBank/DDBJ databases">
        <title>Genome assembly of Pristionchus species.</title>
        <authorList>
            <person name="Yoshida K."/>
            <person name="Sommer R.J."/>
        </authorList>
    </citation>
    <scope>NUCLEOTIDE SEQUENCE [LARGE SCALE GENOMIC DNA]</scope>
    <source>
        <strain evidence="3">RS5460</strain>
    </source>
</reference>
<dbReference type="Gene3D" id="3.40.50.300">
    <property type="entry name" value="P-loop containing nucleotide triphosphate hydrolases"/>
    <property type="match status" value="1"/>
</dbReference>
<gene>
    <name evidence="2" type="ORF">PMAYCL1PPCAC_09851</name>
</gene>
<evidence type="ECO:0000313" key="2">
    <source>
        <dbReference type="EMBL" id="GMR39656.1"/>
    </source>
</evidence>
<dbReference type="PANTHER" id="PTHR24221:SF617">
    <property type="entry name" value="P-GLYCOPROTEIN RELATED"/>
    <property type="match status" value="1"/>
</dbReference>
<dbReference type="InterPro" id="IPR039421">
    <property type="entry name" value="Type_1_exporter"/>
</dbReference>